<proteinExistence type="predicted"/>
<dbReference type="GO" id="GO:0006508">
    <property type="term" value="P:proteolysis"/>
    <property type="evidence" value="ECO:0007669"/>
    <property type="project" value="InterPro"/>
</dbReference>
<organism evidence="2 3">
    <name type="scientific">Lactococcus lactis subsp. lactis</name>
    <name type="common">Streptococcus lactis</name>
    <dbReference type="NCBI Taxonomy" id="1360"/>
    <lineage>
        <taxon>Bacteria</taxon>
        <taxon>Bacillati</taxon>
        <taxon>Bacillota</taxon>
        <taxon>Bacilli</taxon>
        <taxon>Lactobacillales</taxon>
        <taxon>Streptococcaceae</taxon>
        <taxon>Lactococcus</taxon>
    </lineage>
</organism>
<dbReference type="InterPro" id="IPR036852">
    <property type="entry name" value="Peptidase_S8/S53_dom_sf"/>
</dbReference>
<evidence type="ECO:0000313" key="2">
    <source>
        <dbReference type="EMBL" id="ARE13479.1"/>
    </source>
</evidence>
<dbReference type="RefSeq" id="WP_081199644.1">
    <property type="nucleotide sequence ID" value="NZ_CP015903.2"/>
</dbReference>
<dbReference type="CDD" id="cd04847">
    <property type="entry name" value="Peptidases_S8_Subtilisin_like_2"/>
    <property type="match status" value="1"/>
</dbReference>
<dbReference type="Proteomes" id="UP000192067">
    <property type="component" value="Chromosome"/>
</dbReference>
<accession>A0AAC9R526</accession>
<dbReference type="AlphaFoldDB" id="A0AAC9R526"/>
<protein>
    <submittedName>
        <fullName evidence="2">AAA-ATPase</fullName>
    </submittedName>
</protein>
<evidence type="ECO:0000313" key="3">
    <source>
        <dbReference type="Proteomes" id="UP000192067"/>
    </source>
</evidence>
<dbReference type="Gene3D" id="3.40.50.200">
    <property type="entry name" value="Peptidase S8/S53 domain"/>
    <property type="match status" value="1"/>
</dbReference>
<dbReference type="GO" id="GO:0004252">
    <property type="term" value="F:serine-type endopeptidase activity"/>
    <property type="evidence" value="ECO:0007669"/>
    <property type="project" value="InterPro"/>
</dbReference>
<dbReference type="InterPro" id="IPR034074">
    <property type="entry name" value="Y4bN_pept_dom"/>
</dbReference>
<reference evidence="2 3" key="1">
    <citation type="journal article" date="2017" name="BMC Genomics">
        <title>Comparative and functional genomics of the Lactococcus lactis taxon; insights into evolution and niche adaptation.</title>
        <authorList>
            <person name="Kelleher P."/>
            <person name="Bottacini F."/>
            <person name="Mahony J."/>
            <person name="Kilcawley K.N."/>
            <person name="van Sinderen D."/>
        </authorList>
    </citation>
    <scope>NUCLEOTIDE SEQUENCE [LARGE SCALE GENOMIC DNA]</scope>
    <source>
        <strain evidence="2 3">UC11</strain>
    </source>
</reference>
<gene>
    <name evidence="2" type="ORF">LLUC11_1146</name>
</gene>
<name>A0AAC9R526_LACLL</name>
<evidence type="ECO:0000259" key="1">
    <source>
        <dbReference type="Pfam" id="PF00082"/>
    </source>
</evidence>
<dbReference type="EMBL" id="CP015904">
    <property type="protein sequence ID" value="ARE13479.1"/>
    <property type="molecule type" value="Genomic_DNA"/>
</dbReference>
<feature type="domain" description="Peptidase S8/S53" evidence="1">
    <location>
        <begin position="275"/>
        <end position="523"/>
    </location>
</feature>
<dbReference type="InterPro" id="IPR000209">
    <property type="entry name" value="Peptidase_S8/S53_dom"/>
</dbReference>
<dbReference type="SUPFAM" id="SSF52743">
    <property type="entry name" value="Subtilisin-like"/>
    <property type="match status" value="1"/>
</dbReference>
<sequence>MNNILELKGNRFTQESRKNTMGGASMNGDVTVVPSHINRLQEQLHQIRSFWKEESRPFKGLLISVHYNKIAAKSNRICGIFKGNKSNLSIVGAKFNDECDKHIITYLLLDKDLEKSITQLESAKNILTEEFDGEINKAAFNYKDEVAKTKLENIDFKKYGLAKSVFSAVIADVSYIDRFEVDYSTVQRNQSIVTLYNTGLDTKDLLRDLGIDILTSRILDERTVFLDEHQISLLLEKTPYLVAMATEDLAELSPSDFEFDGNQNMMYIPTPNIEPTIGVIDTLFDERVYFSSWVEYHDMVDKNLPRTSDDYKHGTAVSSIIVDGPKLNPWLDDGCGRFRVRHFGVAIGSKFSSFTITKKIKEIVSNNREIKVWNISLGSNQEINDNFISAEAAVLDQIQYDNDVIFVIAGTNKPNLSVEKIGSPADSINSLVVNAVTKSGVSTKYSRRGLALSFFAKPDVSYYGGSEEEFITVCEPLGAFKVAGTSFAAPWIARKLSYLIDILGLKRELAKALIIDSARAWNPKPTTDEISVYGHGIVPIKIKDIVNTPDDEIRFLVSDISEKWNTFNYDFPVPVSSENGEEKYPFISRATMCYFPTCNRSQGVDYTNTELDLHFGHLKKRNGKIAVHGGIDDNKQNCLDDTTAFTYETVARKEFRKWDNVKYKSEKFSLRKRAKPVEPESKKMWGMEVKTSNRLDPKDGIGIKFGVVVTLKEINGVNRIEEFIRNCELIGGWLVNPIDVETKVEMHELVNEVIEFE</sequence>
<dbReference type="Pfam" id="PF00082">
    <property type="entry name" value="Peptidase_S8"/>
    <property type="match status" value="1"/>
</dbReference>